<evidence type="ECO:0000259" key="1">
    <source>
        <dbReference type="SMART" id="SM00198"/>
    </source>
</evidence>
<dbReference type="PRINTS" id="PR00837">
    <property type="entry name" value="V5TPXLIKE"/>
</dbReference>
<dbReference type="InterPro" id="IPR035940">
    <property type="entry name" value="CAP_sf"/>
</dbReference>
<evidence type="ECO:0000313" key="4">
    <source>
        <dbReference type="WBParaSite" id="SRAE_2000076800.1"/>
    </source>
</evidence>
<dbReference type="SUPFAM" id="SSF55797">
    <property type="entry name" value="PR-1-like"/>
    <property type="match status" value="1"/>
</dbReference>
<evidence type="ECO:0000313" key="5">
    <source>
        <dbReference type="WormBase" id="SRAE_2000076800"/>
    </source>
</evidence>
<protein>
    <submittedName>
        <fullName evidence="2 4">CAP domain-containing protein</fullName>
    </submittedName>
</protein>
<name>A0A090LD77_STRRB</name>
<reference evidence="2 3" key="1">
    <citation type="submission" date="2014-09" db="EMBL/GenBank/DDBJ databases">
        <authorList>
            <person name="Martin A.A."/>
        </authorList>
    </citation>
    <scope>NUCLEOTIDE SEQUENCE</scope>
    <source>
        <strain evidence="3">ED321</strain>
        <strain evidence="2">ED321 Heterogonic</strain>
    </source>
</reference>
<dbReference type="Gene3D" id="3.40.33.10">
    <property type="entry name" value="CAP"/>
    <property type="match status" value="1"/>
</dbReference>
<dbReference type="Proteomes" id="UP000035682">
    <property type="component" value="Unplaced"/>
</dbReference>
<organism evidence="2">
    <name type="scientific">Strongyloides ratti</name>
    <name type="common">Parasitic roundworm</name>
    <dbReference type="NCBI Taxonomy" id="34506"/>
    <lineage>
        <taxon>Eukaryota</taxon>
        <taxon>Metazoa</taxon>
        <taxon>Ecdysozoa</taxon>
        <taxon>Nematoda</taxon>
        <taxon>Chromadorea</taxon>
        <taxon>Rhabditida</taxon>
        <taxon>Tylenchina</taxon>
        <taxon>Panagrolaimomorpha</taxon>
        <taxon>Strongyloidoidea</taxon>
        <taxon>Strongyloididae</taxon>
        <taxon>Strongyloides</taxon>
    </lineage>
</organism>
<dbReference type="AlphaFoldDB" id="A0A090LD77"/>
<evidence type="ECO:0000313" key="3">
    <source>
        <dbReference type="Proteomes" id="UP000035682"/>
    </source>
</evidence>
<dbReference type="InterPro" id="IPR001283">
    <property type="entry name" value="CRISP-related"/>
</dbReference>
<proteinExistence type="predicted"/>
<dbReference type="GeneID" id="36378462"/>
<dbReference type="InterPro" id="IPR014044">
    <property type="entry name" value="CAP_dom"/>
</dbReference>
<reference evidence="4" key="2">
    <citation type="submission" date="2020-12" db="UniProtKB">
        <authorList>
            <consortium name="WormBaseParasite"/>
        </authorList>
    </citation>
    <scope>IDENTIFICATION</scope>
</reference>
<dbReference type="CTD" id="36378462"/>
<dbReference type="Pfam" id="PF00188">
    <property type="entry name" value="CAP"/>
    <property type="match status" value="1"/>
</dbReference>
<keyword evidence="3" id="KW-1185">Reference proteome</keyword>
<dbReference type="OrthoDB" id="337038at2759"/>
<dbReference type="WormBase" id="SRAE_2000076800">
    <property type="protein sequence ID" value="SRP10504"/>
    <property type="gene ID" value="WBGene00260968"/>
</dbReference>
<dbReference type="RefSeq" id="XP_024505298.1">
    <property type="nucleotide sequence ID" value="XM_024651641.1"/>
</dbReference>
<gene>
    <name evidence="2 4 5" type="ORF">SRAE_2000076800</name>
</gene>
<sequence length="254" mass="30152">MLQQENIDGKISIVYKYCTYNSVFKKTLVYQCNGKQFQTEEGAYNYLRLLSGKVIPKYPIEKAIPMESFNIKNYLGSNLQGYIIWQRIWKHCNFKCYSLDHFSIFKQKVVEEINFLRKFHKSEPLKENLKLTKLAQKHAEKIAYVGKLFSSSSWFNPYGETIGATFYLAGSTIVNRWYEESKYYDYKKYRSLKDLDSFTQLVWLSTKYIGVGVVKKGPVLYLVCKFYPKGNIRNKFHKNVLLPQKFRFTLNKYY</sequence>
<dbReference type="STRING" id="34506.A0A090LD77"/>
<accession>A0A090LD77</accession>
<dbReference type="WBParaSite" id="SRAE_2000076800.1">
    <property type="protein sequence ID" value="SRAE_2000076800.1"/>
    <property type="gene ID" value="WBGene00260968"/>
</dbReference>
<dbReference type="SMART" id="SM00198">
    <property type="entry name" value="SCP"/>
    <property type="match status" value="1"/>
</dbReference>
<evidence type="ECO:0000313" key="2">
    <source>
        <dbReference type="EMBL" id="CEF66098.1"/>
    </source>
</evidence>
<feature type="domain" description="SCP" evidence="1">
    <location>
        <begin position="104"/>
        <end position="234"/>
    </location>
</feature>
<dbReference type="PANTHER" id="PTHR10334">
    <property type="entry name" value="CYSTEINE-RICH SECRETORY PROTEIN-RELATED"/>
    <property type="match status" value="1"/>
</dbReference>
<dbReference type="EMBL" id="LN609529">
    <property type="protein sequence ID" value="CEF66098.1"/>
    <property type="molecule type" value="Genomic_DNA"/>
</dbReference>